<comment type="caution">
    <text evidence="3">The sequence shown here is derived from an EMBL/GenBank/DDBJ whole genome shotgun (WGS) entry which is preliminary data.</text>
</comment>
<dbReference type="InterPro" id="IPR029056">
    <property type="entry name" value="Ribokinase-like"/>
</dbReference>
<sequence length="417" mass="44423">MTCVLRFRMGHFAVALALAAACAYFTLELCRPDVLLVGTVTIDVMDDGSRPAGGAVSYAAAALRAYGLRACVVTVAGSDADLSVFEGHELHVVPAASTLTFEHTYTWFGGTPAGLFPLGPAAHHDVAGHQRKLRVTASPNITLSRAHVPRHCQRARTIILGPLTQQELDARSFLEYDGLWDQLSRGRQHIALMAQGFQRRLASDGRVLPLQTPSPQLLAGLGRWRRVSLFLSDVETDLWSEDWLGLVVAAAERVLITRGSQGATEYNETGVHAIDVVPVDKVRDTNGAGDTFATGYMVALARGLPDPAHHASWAASRAVMQAQSCKPQCAGDLIEGHVPHWQAGDRARAAVRAALHVARGLVDYTLRDGVAALLHLRALPRGALWRVFASAAGPAAGPAGVSDRGALDDPWDVGGSG</sequence>
<accession>A0AAD3DG38</accession>
<gene>
    <name evidence="3" type="ORF">Agub_g666</name>
</gene>
<evidence type="ECO:0000259" key="2">
    <source>
        <dbReference type="Pfam" id="PF00294"/>
    </source>
</evidence>
<feature type="region of interest" description="Disordered" evidence="1">
    <location>
        <begin position="394"/>
        <end position="417"/>
    </location>
</feature>
<dbReference type="Gene3D" id="3.40.1190.20">
    <property type="match status" value="1"/>
</dbReference>
<dbReference type="Proteomes" id="UP001054857">
    <property type="component" value="Unassembled WGS sequence"/>
</dbReference>
<evidence type="ECO:0000256" key="1">
    <source>
        <dbReference type="SAM" id="MobiDB-lite"/>
    </source>
</evidence>
<proteinExistence type="predicted"/>
<evidence type="ECO:0000313" key="3">
    <source>
        <dbReference type="EMBL" id="GFR40112.1"/>
    </source>
</evidence>
<protein>
    <recommendedName>
        <fullName evidence="2">Carbohydrate kinase PfkB domain-containing protein</fullName>
    </recommendedName>
</protein>
<dbReference type="SUPFAM" id="SSF53613">
    <property type="entry name" value="Ribokinase-like"/>
    <property type="match status" value="1"/>
</dbReference>
<dbReference type="AlphaFoldDB" id="A0AAD3DG38"/>
<dbReference type="EMBL" id="BMAR01000001">
    <property type="protein sequence ID" value="GFR40112.1"/>
    <property type="molecule type" value="Genomic_DNA"/>
</dbReference>
<dbReference type="PROSITE" id="PS51257">
    <property type="entry name" value="PROKAR_LIPOPROTEIN"/>
    <property type="match status" value="1"/>
</dbReference>
<evidence type="ECO:0000313" key="4">
    <source>
        <dbReference type="Proteomes" id="UP001054857"/>
    </source>
</evidence>
<name>A0AAD3DG38_9CHLO</name>
<reference evidence="3 4" key="1">
    <citation type="journal article" date="2021" name="Sci. Rep.">
        <title>Genome sequencing of the multicellular alga Astrephomene provides insights into convergent evolution of germ-soma differentiation.</title>
        <authorList>
            <person name="Yamashita S."/>
            <person name="Yamamoto K."/>
            <person name="Matsuzaki R."/>
            <person name="Suzuki S."/>
            <person name="Yamaguchi H."/>
            <person name="Hirooka S."/>
            <person name="Minakuchi Y."/>
            <person name="Miyagishima S."/>
            <person name="Kawachi M."/>
            <person name="Toyoda A."/>
            <person name="Nozaki H."/>
        </authorList>
    </citation>
    <scope>NUCLEOTIDE SEQUENCE [LARGE SCALE GENOMIC DNA]</scope>
    <source>
        <strain evidence="3 4">NIES-4017</strain>
    </source>
</reference>
<organism evidence="3 4">
    <name type="scientific">Astrephomene gubernaculifera</name>
    <dbReference type="NCBI Taxonomy" id="47775"/>
    <lineage>
        <taxon>Eukaryota</taxon>
        <taxon>Viridiplantae</taxon>
        <taxon>Chlorophyta</taxon>
        <taxon>core chlorophytes</taxon>
        <taxon>Chlorophyceae</taxon>
        <taxon>CS clade</taxon>
        <taxon>Chlamydomonadales</taxon>
        <taxon>Astrephomenaceae</taxon>
        <taxon>Astrephomene</taxon>
    </lineage>
</organism>
<feature type="domain" description="Carbohydrate kinase PfkB" evidence="2">
    <location>
        <begin position="251"/>
        <end position="319"/>
    </location>
</feature>
<keyword evidence="4" id="KW-1185">Reference proteome</keyword>
<dbReference type="Pfam" id="PF00294">
    <property type="entry name" value="PfkB"/>
    <property type="match status" value="1"/>
</dbReference>
<dbReference type="InterPro" id="IPR011611">
    <property type="entry name" value="PfkB_dom"/>
</dbReference>